<dbReference type="InParanoid" id="B4LPF6"/>
<dbReference type="PANTHER" id="PTHR24369:SF210">
    <property type="entry name" value="CHAOPTIN-RELATED"/>
    <property type="match status" value="1"/>
</dbReference>
<keyword evidence="2" id="KW-0732">Signal</keyword>
<dbReference type="AlphaFoldDB" id="B4LPF6"/>
<feature type="transmembrane region" description="Helical" evidence="5">
    <location>
        <begin position="34"/>
        <end position="56"/>
    </location>
</feature>
<dbReference type="EMBL" id="CH940648">
    <property type="protein sequence ID" value="EDW61215.2"/>
    <property type="molecule type" value="Genomic_DNA"/>
</dbReference>
<dbReference type="InterPro" id="IPR001611">
    <property type="entry name" value="Leu-rich_rpt"/>
</dbReference>
<keyword evidence="8" id="KW-1185">Reference proteome</keyword>
<evidence type="ECO:0000256" key="1">
    <source>
        <dbReference type="ARBA" id="ARBA00022614"/>
    </source>
</evidence>
<feature type="compositionally biased region" description="Basic and acidic residues" evidence="4">
    <location>
        <begin position="1"/>
        <end position="21"/>
    </location>
</feature>
<keyword evidence="1" id="KW-0433">Leucine-rich repeat</keyword>
<proteinExistence type="predicted"/>
<dbReference type="InterPro" id="IPR050541">
    <property type="entry name" value="LRR_TM_domain-containing"/>
</dbReference>
<evidence type="ECO:0000313" key="8">
    <source>
        <dbReference type="Proteomes" id="UP000008792"/>
    </source>
</evidence>
<dbReference type="STRING" id="7244.B4LPF6"/>
<dbReference type="SMART" id="SM00082">
    <property type="entry name" value="LRRCT"/>
    <property type="match status" value="1"/>
</dbReference>
<keyword evidence="3" id="KW-0677">Repeat</keyword>
<evidence type="ECO:0000313" key="7">
    <source>
        <dbReference type="EMBL" id="EDW61215.2"/>
    </source>
</evidence>
<dbReference type="Gene3D" id="3.80.10.10">
    <property type="entry name" value="Ribonuclease Inhibitor"/>
    <property type="match status" value="1"/>
</dbReference>
<dbReference type="Proteomes" id="UP000008792">
    <property type="component" value="Unassembled WGS sequence"/>
</dbReference>
<protein>
    <recommendedName>
        <fullName evidence="6">LRRCT domain-containing protein</fullName>
    </recommendedName>
</protein>
<dbReference type="InterPro" id="IPR032675">
    <property type="entry name" value="LRR_dom_sf"/>
</dbReference>
<keyword evidence="5" id="KW-0812">Transmembrane</keyword>
<evidence type="ECO:0000256" key="5">
    <source>
        <dbReference type="SAM" id="Phobius"/>
    </source>
</evidence>
<organism evidence="7 8">
    <name type="scientific">Drosophila virilis</name>
    <name type="common">Fruit fly</name>
    <dbReference type="NCBI Taxonomy" id="7244"/>
    <lineage>
        <taxon>Eukaryota</taxon>
        <taxon>Metazoa</taxon>
        <taxon>Ecdysozoa</taxon>
        <taxon>Arthropoda</taxon>
        <taxon>Hexapoda</taxon>
        <taxon>Insecta</taxon>
        <taxon>Pterygota</taxon>
        <taxon>Neoptera</taxon>
        <taxon>Endopterygota</taxon>
        <taxon>Diptera</taxon>
        <taxon>Brachycera</taxon>
        <taxon>Muscomorpha</taxon>
        <taxon>Ephydroidea</taxon>
        <taxon>Drosophilidae</taxon>
        <taxon>Drosophila</taxon>
    </lineage>
</organism>
<name>B4LPF6_DROVI</name>
<dbReference type="SMR" id="B4LPF6"/>
<dbReference type="SUPFAM" id="SSF52058">
    <property type="entry name" value="L domain-like"/>
    <property type="match status" value="1"/>
</dbReference>
<feature type="region of interest" description="Disordered" evidence="4">
    <location>
        <begin position="1"/>
        <end position="29"/>
    </location>
</feature>
<evidence type="ECO:0000256" key="4">
    <source>
        <dbReference type="SAM" id="MobiDB-lite"/>
    </source>
</evidence>
<reference evidence="7 8" key="1">
    <citation type="journal article" date="2007" name="Nature">
        <title>Evolution of genes and genomes on the Drosophila phylogeny.</title>
        <authorList>
            <consortium name="Drosophila 12 Genomes Consortium"/>
            <person name="Clark A.G."/>
            <person name="Eisen M.B."/>
            <person name="Smith D.R."/>
            <person name="Bergman C.M."/>
            <person name="Oliver B."/>
            <person name="Markow T.A."/>
            <person name="Kaufman T.C."/>
            <person name="Kellis M."/>
            <person name="Gelbart W."/>
            <person name="Iyer V.N."/>
            <person name="Pollard D.A."/>
            <person name="Sackton T.B."/>
            <person name="Larracuente A.M."/>
            <person name="Singh N.D."/>
            <person name="Abad J.P."/>
            <person name="Abt D.N."/>
            <person name="Adryan B."/>
            <person name="Aguade M."/>
            <person name="Akashi H."/>
            <person name="Anderson W.W."/>
            <person name="Aquadro C.F."/>
            <person name="Ardell D.H."/>
            <person name="Arguello R."/>
            <person name="Artieri C.G."/>
            <person name="Barbash D.A."/>
            <person name="Barker D."/>
            <person name="Barsanti P."/>
            <person name="Batterham P."/>
            <person name="Batzoglou S."/>
            <person name="Begun D."/>
            <person name="Bhutkar A."/>
            <person name="Blanco E."/>
            <person name="Bosak S.A."/>
            <person name="Bradley R.K."/>
            <person name="Brand A.D."/>
            <person name="Brent M.R."/>
            <person name="Brooks A.N."/>
            <person name="Brown R.H."/>
            <person name="Butlin R.K."/>
            <person name="Caggese C."/>
            <person name="Calvi B.R."/>
            <person name="Bernardo de Carvalho A."/>
            <person name="Caspi A."/>
            <person name="Castrezana S."/>
            <person name="Celniker S.E."/>
            <person name="Chang J.L."/>
            <person name="Chapple C."/>
            <person name="Chatterji S."/>
            <person name="Chinwalla A."/>
            <person name="Civetta A."/>
            <person name="Clifton S.W."/>
            <person name="Comeron J.M."/>
            <person name="Costello J.C."/>
            <person name="Coyne J.A."/>
            <person name="Daub J."/>
            <person name="David R.G."/>
            <person name="Delcher A.L."/>
            <person name="Delehaunty K."/>
            <person name="Do C.B."/>
            <person name="Ebling H."/>
            <person name="Edwards K."/>
            <person name="Eickbush T."/>
            <person name="Evans J.D."/>
            <person name="Filipski A."/>
            <person name="Findeiss S."/>
            <person name="Freyhult E."/>
            <person name="Fulton L."/>
            <person name="Fulton R."/>
            <person name="Garcia A.C."/>
            <person name="Gardiner A."/>
            <person name="Garfield D.A."/>
            <person name="Garvin B.E."/>
            <person name="Gibson G."/>
            <person name="Gilbert D."/>
            <person name="Gnerre S."/>
            <person name="Godfrey J."/>
            <person name="Good R."/>
            <person name="Gotea V."/>
            <person name="Gravely B."/>
            <person name="Greenberg A.J."/>
            <person name="Griffiths-Jones S."/>
            <person name="Gross S."/>
            <person name="Guigo R."/>
            <person name="Gustafson E.A."/>
            <person name="Haerty W."/>
            <person name="Hahn M.W."/>
            <person name="Halligan D.L."/>
            <person name="Halpern A.L."/>
            <person name="Halter G.M."/>
            <person name="Han M.V."/>
            <person name="Heger A."/>
            <person name="Hillier L."/>
            <person name="Hinrichs A.S."/>
            <person name="Holmes I."/>
            <person name="Hoskins R.A."/>
            <person name="Hubisz M.J."/>
            <person name="Hultmark D."/>
            <person name="Huntley M.A."/>
            <person name="Jaffe D.B."/>
            <person name="Jagadeeshan S."/>
            <person name="Jeck W.R."/>
            <person name="Johnson J."/>
            <person name="Jones C.D."/>
            <person name="Jordan W.C."/>
            <person name="Karpen G.H."/>
            <person name="Kataoka E."/>
            <person name="Keightley P.D."/>
            <person name="Kheradpour P."/>
            <person name="Kirkness E.F."/>
            <person name="Koerich L.B."/>
            <person name="Kristiansen K."/>
            <person name="Kudrna D."/>
            <person name="Kulathinal R.J."/>
            <person name="Kumar S."/>
            <person name="Kwok R."/>
            <person name="Lander E."/>
            <person name="Langley C.H."/>
            <person name="Lapoint R."/>
            <person name="Lazzaro B.P."/>
            <person name="Lee S.J."/>
            <person name="Levesque L."/>
            <person name="Li R."/>
            <person name="Lin C.F."/>
            <person name="Lin M.F."/>
            <person name="Lindblad-Toh K."/>
            <person name="Llopart A."/>
            <person name="Long M."/>
            <person name="Low L."/>
            <person name="Lozovsky E."/>
            <person name="Lu J."/>
            <person name="Luo M."/>
            <person name="Machado C.A."/>
            <person name="Makalowski W."/>
            <person name="Marzo M."/>
            <person name="Matsuda M."/>
            <person name="Matzkin L."/>
            <person name="McAllister B."/>
            <person name="McBride C.S."/>
            <person name="McKernan B."/>
            <person name="McKernan K."/>
            <person name="Mendez-Lago M."/>
            <person name="Minx P."/>
            <person name="Mollenhauer M.U."/>
            <person name="Montooth K."/>
            <person name="Mount S.M."/>
            <person name="Mu X."/>
            <person name="Myers E."/>
            <person name="Negre B."/>
            <person name="Newfeld S."/>
            <person name="Nielsen R."/>
            <person name="Noor M.A."/>
            <person name="O'Grady P."/>
            <person name="Pachter L."/>
            <person name="Papaceit M."/>
            <person name="Parisi M.J."/>
            <person name="Parisi M."/>
            <person name="Parts L."/>
            <person name="Pedersen J.S."/>
            <person name="Pesole G."/>
            <person name="Phillippy A.M."/>
            <person name="Ponting C.P."/>
            <person name="Pop M."/>
            <person name="Porcelli D."/>
            <person name="Powell J.R."/>
            <person name="Prohaska S."/>
            <person name="Pruitt K."/>
            <person name="Puig M."/>
            <person name="Quesneville H."/>
            <person name="Ram K.R."/>
            <person name="Rand D."/>
            <person name="Rasmussen M.D."/>
            <person name="Reed L.K."/>
            <person name="Reenan R."/>
            <person name="Reily A."/>
            <person name="Remington K.A."/>
            <person name="Rieger T.T."/>
            <person name="Ritchie M.G."/>
            <person name="Robin C."/>
            <person name="Rogers Y.H."/>
            <person name="Rohde C."/>
            <person name="Rozas J."/>
            <person name="Rubenfield M.J."/>
            <person name="Ruiz A."/>
            <person name="Russo S."/>
            <person name="Salzberg S.L."/>
            <person name="Sanchez-Gracia A."/>
            <person name="Saranga D.J."/>
            <person name="Sato H."/>
            <person name="Schaeffer S.W."/>
            <person name="Schatz M.C."/>
            <person name="Schlenke T."/>
            <person name="Schwartz R."/>
            <person name="Segarra C."/>
            <person name="Singh R.S."/>
            <person name="Sirot L."/>
            <person name="Sirota M."/>
            <person name="Sisneros N.B."/>
            <person name="Smith C.D."/>
            <person name="Smith T.F."/>
            <person name="Spieth J."/>
            <person name="Stage D.E."/>
            <person name="Stark A."/>
            <person name="Stephan W."/>
            <person name="Strausberg R.L."/>
            <person name="Strempel S."/>
            <person name="Sturgill D."/>
            <person name="Sutton G."/>
            <person name="Sutton G.G."/>
            <person name="Tao W."/>
            <person name="Teichmann S."/>
            <person name="Tobari Y.N."/>
            <person name="Tomimura Y."/>
            <person name="Tsolas J.M."/>
            <person name="Valente V.L."/>
            <person name="Venter E."/>
            <person name="Venter J.C."/>
            <person name="Vicario S."/>
            <person name="Vieira F.G."/>
            <person name="Vilella A.J."/>
            <person name="Villasante A."/>
            <person name="Walenz B."/>
            <person name="Wang J."/>
            <person name="Wasserman M."/>
            <person name="Watts T."/>
            <person name="Wilson D."/>
            <person name="Wilson R.K."/>
            <person name="Wing R.A."/>
            <person name="Wolfner M.F."/>
            <person name="Wong A."/>
            <person name="Wong G.K."/>
            <person name="Wu C.I."/>
            <person name="Wu G."/>
            <person name="Yamamoto D."/>
            <person name="Yang H.P."/>
            <person name="Yang S.P."/>
            <person name="Yorke J.A."/>
            <person name="Yoshida K."/>
            <person name="Zdobnov E."/>
            <person name="Zhang P."/>
            <person name="Zhang Y."/>
            <person name="Zimin A.V."/>
            <person name="Baldwin J."/>
            <person name="Abdouelleil A."/>
            <person name="Abdulkadir J."/>
            <person name="Abebe A."/>
            <person name="Abera B."/>
            <person name="Abreu J."/>
            <person name="Acer S.C."/>
            <person name="Aftuck L."/>
            <person name="Alexander A."/>
            <person name="An P."/>
            <person name="Anderson E."/>
            <person name="Anderson S."/>
            <person name="Arachi H."/>
            <person name="Azer M."/>
            <person name="Bachantsang P."/>
            <person name="Barry A."/>
            <person name="Bayul T."/>
            <person name="Berlin A."/>
            <person name="Bessette D."/>
            <person name="Bloom T."/>
            <person name="Blye J."/>
            <person name="Boguslavskiy L."/>
            <person name="Bonnet C."/>
            <person name="Boukhgalter B."/>
            <person name="Bourzgui I."/>
            <person name="Brown A."/>
            <person name="Cahill P."/>
            <person name="Channer S."/>
            <person name="Cheshatsang Y."/>
            <person name="Chuda L."/>
            <person name="Citroen M."/>
            <person name="Collymore A."/>
            <person name="Cooke P."/>
            <person name="Costello M."/>
            <person name="D'Aco K."/>
            <person name="Daza R."/>
            <person name="De Haan G."/>
            <person name="DeGray S."/>
            <person name="DeMaso C."/>
            <person name="Dhargay N."/>
            <person name="Dooley K."/>
            <person name="Dooley E."/>
            <person name="Doricent M."/>
            <person name="Dorje P."/>
            <person name="Dorjee K."/>
            <person name="Dupes A."/>
            <person name="Elong R."/>
            <person name="Falk J."/>
            <person name="Farina A."/>
            <person name="Faro S."/>
            <person name="Ferguson D."/>
            <person name="Fisher S."/>
            <person name="Foley C.D."/>
            <person name="Franke A."/>
            <person name="Friedrich D."/>
            <person name="Gadbois L."/>
            <person name="Gearin G."/>
            <person name="Gearin C.R."/>
            <person name="Giannoukos G."/>
            <person name="Goode T."/>
            <person name="Graham J."/>
            <person name="Grandbois E."/>
            <person name="Grewal S."/>
            <person name="Gyaltsen K."/>
            <person name="Hafez N."/>
            <person name="Hagos B."/>
            <person name="Hall J."/>
            <person name="Henson C."/>
            <person name="Hollinger A."/>
            <person name="Honan T."/>
            <person name="Huard M.D."/>
            <person name="Hughes L."/>
            <person name="Hurhula B."/>
            <person name="Husby M.E."/>
            <person name="Kamat A."/>
            <person name="Kanga B."/>
            <person name="Kashin S."/>
            <person name="Khazanovich D."/>
            <person name="Kisner P."/>
            <person name="Lance K."/>
            <person name="Lara M."/>
            <person name="Lee W."/>
            <person name="Lennon N."/>
            <person name="Letendre F."/>
            <person name="LeVine R."/>
            <person name="Lipovsky A."/>
            <person name="Liu X."/>
            <person name="Liu J."/>
            <person name="Liu S."/>
            <person name="Lokyitsang T."/>
            <person name="Lokyitsang Y."/>
            <person name="Lubonja R."/>
            <person name="Lui A."/>
            <person name="MacDonald P."/>
            <person name="Magnisalis V."/>
            <person name="Maru K."/>
            <person name="Matthews C."/>
            <person name="McCusker W."/>
            <person name="McDonough S."/>
            <person name="Mehta T."/>
            <person name="Meldrim J."/>
            <person name="Meneus L."/>
            <person name="Mihai O."/>
            <person name="Mihalev A."/>
            <person name="Mihova T."/>
            <person name="Mittelman R."/>
            <person name="Mlenga V."/>
            <person name="Montmayeur A."/>
            <person name="Mulrain L."/>
            <person name="Navidi A."/>
            <person name="Naylor J."/>
            <person name="Negash T."/>
            <person name="Nguyen T."/>
            <person name="Nguyen N."/>
            <person name="Nicol R."/>
            <person name="Norbu C."/>
            <person name="Norbu N."/>
            <person name="Novod N."/>
            <person name="O'Neill B."/>
            <person name="Osman S."/>
            <person name="Markiewicz E."/>
            <person name="Oyono O.L."/>
            <person name="Patti C."/>
            <person name="Phunkhang P."/>
            <person name="Pierre F."/>
            <person name="Priest M."/>
            <person name="Raghuraman S."/>
            <person name="Rege F."/>
            <person name="Reyes R."/>
            <person name="Rise C."/>
            <person name="Rogov P."/>
            <person name="Ross K."/>
            <person name="Ryan E."/>
            <person name="Settipalli S."/>
            <person name="Shea T."/>
            <person name="Sherpa N."/>
            <person name="Shi L."/>
            <person name="Shih D."/>
            <person name="Sparrow T."/>
            <person name="Spaulding J."/>
            <person name="Stalker J."/>
            <person name="Stange-Thomann N."/>
            <person name="Stavropoulos S."/>
            <person name="Stone C."/>
            <person name="Strader C."/>
            <person name="Tesfaye S."/>
            <person name="Thomson T."/>
            <person name="Thoulutsang Y."/>
            <person name="Thoulutsang D."/>
            <person name="Topham K."/>
            <person name="Topping I."/>
            <person name="Tsamla T."/>
            <person name="Vassiliev H."/>
            <person name="Vo A."/>
            <person name="Wangchuk T."/>
            <person name="Wangdi T."/>
            <person name="Weiand M."/>
            <person name="Wilkinson J."/>
            <person name="Wilson A."/>
            <person name="Yadav S."/>
            <person name="Young G."/>
            <person name="Yu Q."/>
            <person name="Zembek L."/>
            <person name="Zhong D."/>
            <person name="Zimmer A."/>
            <person name="Zwirko Z."/>
            <person name="Jaffe D.B."/>
            <person name="Alvarez P."/>
            <person name="Brockman W."/>
            <person name="Butler J."/>
            <person name="Chin C."/>
            <person name="Gnerre S."/>
            <person name="Grabherr M."/>
            <person name="Kleber M."/>
            <person name="Mauceli E."/>
            <person name="MacCallum I."/>
        </authorList>
    </citation>
    <scope>NUCLEOTIDE SEQUENCE [LARGE SCALE GENOMIC DNA]</scope>
    <source>
        <strain evidence="8">Tucson 15010-1051.87</strain>
    </source>
</reference>
<feature type="domain" description="LRRCT" evidence="6">
    <location>
        <begin position="339"/>
        <end position="389"/>
    </location>
</feature>
<keyword evidence="5" id="KW-1133">Transmembrane helix</keyword>
<dbReference type="GO" id="GO:0005886">
    <property type="term" value="C:plasma membrane"/>
    <property type="evidence" value="ECO:0007669"/>
    <property type="project" value="TreeGrafter"/>
</dbReference>
<evidence type="ECO:0000256" key="3">
    <source>
        <dbReference type="ARBA" id="ARBA00022737"/>
    </source>
</evidence>
<sequence length="752" mass="84890">MQMEKMAEDCQENKKGSKGREPLSSQKPNTSTKIFSWILLTFCLGLFICAIVAYIVCRVNNERNSIDLEDKSTGDSFEKNEDNSYMSIDSLGLLTDESKQGCCEISCRIECYNNENIYAATANAMNASNCEEISSLVISDQMQHYIEDNWIDVNLTVQKMSLIRSQFMKIKTGAFSSTMFAKVTHMTWLDLKLNEVSSGALLGLYALRKLDIDLKFPNIGLTFLQPVQMTLTHLKINCGIPFESSSNIFDNIYLGNLIELDLSHNTFSGPLSKQIFSGTPNVTYLYLKHGSITAIADDAFEDIAKNLLLVDLRHNLLTNINADILAIGNRRRVFDIEPNNWHCNCQLRSLIQFYNENRNLFASTPYCRMPLSLYGKSFDELDAVELGCDAPIKSQSNIPLTGDALRNIALQDVTPDTEHEELHSGEDNVKNVSIYGPIVQLSCSQAISITSSAKYSDNRSRRDVDVEKNQYFVFEPPTYDLDLELLQNYSVRAYIGGYIKSDNLNIIWFTEELNSYTSFATSTERDYNCMKYDEPYLITDALKENHTYTFCMMSINVVVISPLFCQPLHIPIARPDNDTDDVWIAESDKQFTIGMLCLIFFISTIFGAVFAYLGIKNFPHLLEGSKNVMVIKESEKTCCVSTIAESQYNKPSFHKDHMHKSSFGMADKRPLEASTSVKIPSSCSLSSSSTYFEESFANTEAQPIEYEMPIPFSETRKLGTCVDTPSSPPPLPKRNSKLSLYVDQQFLKCEKA</sequence>
<dbReference type="Pfam" id="PF13855">
    <property type="entry name" value="LRR_8"/>
    <property type="match status" value="1"/>
</dbReference>
<dbReference type="PANTHER" id="PTHR24369">
    <property type="entry name" value="ANTIGEN BSP, PUTATIVE-RELATED"/>
    <property type="match status" value="1"/>
</dbReference>
<keyword evidence="5" id="KW-0472">Membrane</keyword>
<feature type="transmembrane region" description="Helical" evidence="5">
    <location>
        <begin position="591"/>
        <end position="615"/>
    </location>
</feature>
<evidence type="ECO:0000256" key="2">
    <source>
        <dbReference type="ARBA" id="ARBA00022729"/>
    </source>
</evidence>
<evidence type="ECO:0000259" key="6">
    <source>
        <dbReference type="SMART" id="SM00082"/>
    </source>
</evidence>
<dbReference type="HOGENOM" id="CLU_480831_0_0_1"/>
<accession>B4LPF6</accession>
<dbReference type="OrthoDB" id="26525at2759"/>
<gene>
    <name evidence="7" type="primary">Dvir\GJ20420</name>
    <name evidence="7" type="ORF">Dvir_GJ20420</name>
</gene>
<dbReference type="InterPro" id="IPR000483">
    <property type="entry name" value="Cys-rich_flank_reg_C"/>
</dbReference>
<dbReference type="eggNOG" id="KOG0619">
    <property type="taxonomic scope" value="Eukaryota"/>
</dbReference>